<feature type="transmembrane region" description="Helical" evidence="1">
    <location>
        <begin position="107"/>
        <end position="131"/>
    </location>
</feature>
<organism evidence="2 3">
    <name type="scientific">Actinomadura gamaensis</name>
    <dbReference type="NCBI Taxonomy" id="1763541"/>
    <lineage>
        <taxon>Bacteria</taxon>
        <taxon>Bacillati</taxon>
        <taxon>Actinomycetota</taxon>
        <taxon>Actinomycetes</taxon>
        <taxon>Streptosporangiales</taxon>
        <taxon>Thermomonosporaceae</taxon>
        <taxon>Actinomadura</taxon>
    </lineage>
</organism>
<gene>
    <name evidence="2" type="ORF">ACFPCY_19860</name>
</gene>
<evidence type="ECO:0000313" key="2">
    <source>
        <dbReference type="EMBL" id="MFC4909589.1"/>
    </source>
</evidence>
<comment type="caution">
    <text evidence="2">The sequence shown here is derived from an EMBL/GenBank/DDBJ whole genome shotgun (WGS) entry which is preliminary data.</text>
</comment>
<proteinExistence type="predicted"/>
<evidence type="ECO:0000256" key="1">
    <source>
        <dbReference type="SAM" id="Phobius"/>
    </source>
</evidence>
<name>A0ABV9U187_9ACTN</name>
<protein>
    <submittedName>
        <fullName evidence="2">Uncharacterized protein</fullName>
    </submittedName>
</protein>
<keyword evidence="1" id="KW-0472">Membrane</keyword>
<feature type="transmembrane region" description="Helical" evidence="1">
    <location>
        <begin position="66"/>
        <end position="86"/>
    </location>
</feature>
<dbReference type="RefSeq" id="WP_378257208.1">
    <property type="nucleotide sequence ID" value="NZ_JBHSIT010000005.1"/>
</dbReference>
<sequence length="185" mass="20155">MALSVFHKPPQHGDTERPAPRWAMRTAYALPLLLLPSCLWRLPFAFGFEMGQVDTGGLPSRWISIPYVFGLSVLSEVIAFLCLGLVRGWGETVPGRVPFLGGRRVRPLAAVVPAVLGGSILTLLFTAVPIGDGRRLTLLGTVHDVGYANQAWRTLALVCTAPTIIWGPTVLALAAAYHHRRRPTR</sequence>
<feature type="transmembrane region" description="Helical" evidence="1">
    <location>
        <begin position="151"/>
        <end position="177"/>
    </location>
</feature>
<keyword evidence="1" id="KW-1133">Transmembrane helix</keyword>
<reference evidence="3" key="1">
    <citation type="journal article" date="2019" name="Int. J. Syst. Evol. Microbiol.">
        <title>The Global Catalogue of Microorganisms (GCM) 10K type strain sequencing project: providing services to taxonomists for standard genome sequencing and annotation.</title>
        <authorList>
            <consortium name="The Broad Institute Genomics Platform"/>
            <consortium name="The Broad Institute Genome Sequencing Center for Infectious Disease"/>
            <person name="Wu L."/>
            <person name="Ma J."/>
        </authorList>
    </citation>
    <scope>NUCLEOTIDE SEQUENCE [LARGE SCALE GENOMIC DNA]</scope>
    <source>
        <strain evidence="3">KLKA75</strain>
    </source>
</reference>
<feature type="transmembrane region" description="Helical" evidence="1">
    <location>
        <begin position="27"/>
        <end position="46"/>
    </location>
</feature>
<accession>A0ABV9U187</accession>
<keyword evidence="1" id="KW-0812">Transmembrane</keyword>
<evidence type="ECO:0000313" key="3">
    <source>
        <dbReference type="Proteomes" id="UP001595872"/>
    </source>
</evidence>
<keyword evidence="3" id="KW-1185">Reference proteome</keyword>
<dbReference type="EMBL" id="JBHSIT010000005">
    <property type="protein sequence ID" value="MFC4909589.1"/>
    <property type="molecule type" value="Genomic_DNA"/>
</dbReference>
<dbReference type="Proteomes" id="UP001595872">
    <property type="component" value="Unassembled WGS sequence"/>
</dbReference>